<dbReference type="SUPFAM" id="SSF50249">
    <property type="entry name" value="Nucleic acid-binding proteins"/>
    <property type="match status" value="1"/>
</dbReference>
<keyword evidence="2" id="KW-0251">Elongation factor</keyword>
<dbReference type="InterPro" id="IPR014722">
    <property type="entry name" value="Rib_uL2_dom2"/>
</dbReference>
<evidence type="ECO:0000256" key="1">
    <source>
        <dbReference type="ARBA" id="ARBA00006016"/>
    </source>
</evidence>
<evidence type="ECO:0000313" key="6">
    <source>
        <dbReference type="EMBL" id="CAF1252512.1"/>
    </source>
</evidence>
<dbReference type="InterPro" id="IPR012340">
    <property type="entry name" value="NA-bd_OB-fold"/>
</dbReference>
<dbReference type="GO" id="GO:0003746">
    <property type="term" value="F:translation elongation factor activity"/>
    <property type="evidence" value="ECO:0007669"/>
    <property type="project" value="UniProtKB-KW"/>
</dbReference>
<keyword evidence="4" id="KW-0385">Hypusine</keyword>
<dbReference type="Gene3D" id="2.30.30.30">
    <property type="match status" value="1"/>
</dbReference>
<evidence type="ECO:0000313" key="8">
    <source>
        <dbReference type="Proteomes" id="UP000677228"/>
    </source>
</evidence>
<evidence type="ECO:0000313" key="7">
    <source>
        <dbReference type="EMBL" id="CAF4059671.1"/>
    </source>
</evidence>
<dbReference type="EMBL" id="CAJNOK010016818">
    <property type="protein sequence ID" value="CAF1252512.1"/>
    <property type="molecule type" value="Genomic_DNA"/>
</dbReference>
<protein>
    <recommendedName>
        <fullName evidence="5">Translation initiation factor 5A C-terminal domain-containing protein</fullName>
    </recommendedName>
</protein>
<dbReference type="GO" id="GO:0045905">
    <property type="term" value="P:positive regulation of translational termination"/>
    <property type="evidence" value="ECO:0007669"/>
    <property type="project" value="InterPro"/>
</dbReference>
<dbReference type="GO" id="GO:0043022">
    <property type="term" value="F:ribosome binding"/>
    <property type="evidence" value="ECO:0007669"/>
    <property type="project" value="InterPro"/>
</dbReference>
<organism evidence="6 8">
    <name type="scientific">Didymodactylos carnosus</name>
    <dbReference type="NCBI Taxonomy" id="1234261"/>
    <lineage>
        <taxon>Eukaryota</taxon>
        <taxon>Metazoa</taxon>
        <taxon>Spiralia</taxon>
        <taxon>Gnathifera</taxon>
        <taxon>Rotifera</taxon>
        <taxon>Eurotatoria</taxon>
        <taxon>Bdelloidea</taxon>
        <taxon>Philodinida</taxon>
        <taxon>Philodinidae</taxon>
        <taxon>Didymodactylos</taxon>
    </lineage>
</organism>
<keyword evidence="3" id="KW-0648">Protein biosynthesis</keyword>
<comment type="similarity">
    <text evidence="1">Belongs to the eIF-5A family.</text>
</comment>
<proteinExistence type="inferred from homology"/>
<reference evidence="6" key="1">
    <citation type="submission" date="2021-02" db="EMBL/GenBank/DDBJ databases">
        <authorList>
            <person name="Nowell W R."/>
        </authorList>
    </citation>
    <scope>NUCLEOTIDE SEQUENCE</scope>
</reference>
<dbReference type="AlphaFoldDB" id="A0A8S2ELF3"/>
<dbReference type="InterPro" id="IPR019769">
    <property type="entry name" value="Trans_elong_IF5A_hypusine_site"/>
</dbReference>
<feature type="domain" description="Translation initiation factor 5A C-terminal" evidence="5">
    <location>
        <begin position="115"/>
        <end position="186"/>
    </location>
</feature>
<dbReference type="InterPro" id="IPR008991">
    <property type="entry name" value="Translation_prot_SH3-like_sf"/>
</dbReference>
<dbReference type="Pfam" id="PF01287">
    <property type="entry name" value="eIF-5a"/>
    <property type="match status" value="1"/>
</dbReference>
<dbReference type="Gene3D" id="2.40.50.140">
    <property type="entry name" value="Nucleic acid-binding proteins"/>
    <property type="match status" value="1"/>
</dbReference>
<evidence type="ECO:0000256" key="3">
    <source>
        <dbReference type="ARBA" id="ARBA00022917"/>
    </source>
</evidence>
<gene>
    <name evidence="6" type="ORF">OVA965_LOCUS26345</name>
    <name evidence="7" type="ORF">TMI583_LOCUS27085</name>
</gene>
<accession>A0A8S2ELF3</accession>
<dbReference type="GO" id="GO:0003723">
    <property type="term" value="F:RNA binding"/>
    <property type="evidence" value="ECO:0007669"/>
    <property type="project" value="InterPro"/>
</dbReference>
<name>A0A8S2ELF3_9BILA</name>
<sequence length="189" mass="21341">MEMKCRCLPSRLMIPAFIDAEFLTMTSLDFNYAEPIASSDSASDSDMDSTPERVGAIHKSDHVVLNGRPVKVVEVSHSKPGKHGHAKVHLVGIDIFTSRRYEDVRPVGHMIQVPNIQRKEYTIVDLNECDSITLRDDNTGKTRNDLKLKEDSEITARILDKYKEGKGRIKVTVFKALGEEQIKTFKVIE</sequence>
<dbReference type="SUPFAM" id="SSF50104">
    <property type="entry name" value="Translation proteins SH3-like domain"/>
    <property type="match status" value="1"/>
</dbReference>
<dbReference type="SMART" id="SM01376">
    <property type="entry name" value="eIF-5a"/>
    <property type="match status" value="1"/>
</dbReference>
<dbReference type="Proteomes" id="UP000677228">
    <property type="component" value="Unassembled WGS sequence"/>
</dbReference>
<dbReference type="Pfam" id="PF21485">
    <property type="entry name" value="IF5A-like_N"/>
    <property type="match status" value="1"/>
</dbReference>
<dbReference type="GO" id="GO:0045901">
    <property type="term" value="P:positive regulation of translational elongation"/>
    <property type="evidence" value="ECO:0007669"/>
    <property type="project" value="InterPro"/>
</dbReference>
<dbReference type="Proteomes" id="UP000682733">
    <property type="component" value="Unassembled WGS sequence"/>
</dbReference>
<dbReference type="InterPro" id="IPR020189">
    <property type="entry name" value="IF5A_C"/>
</dbReference>
<dbReference type="PANTHER" id="PTHR11673">
    <property type="entry name" value="TRANSLATION INITIATION FACTOR 5A FAMILY MEMBER"/>
    <property type="match status" value="1"/>
</dbReference>
<dbReference type="PROSITE" id="PS00302">
    <property type="entry name" value="IF5A_HYPUSINE"/>
    <property type="match status" value="1"/>
</dbReference>
<evidence type="ECO:0000256" key="4">
    <source>
        <dbReference type="ARBA" id="ARBA00023071"/>
    </source>
</evidence>
<dbReference type="InterPro" id="IPR048670">
    <property type="entry name" value="IF5A-like_N"/>
</dbReference>
<evidence type="ECO:0000256" key="2">
    <source>
        <dbReference type="ARBA" id="ARBA00022768"/>
    </source>
</evidence>
<evidence type="ECO:0000259" key="5">
    <source>
        <dbReference type="SMART" id="SM01376"/>
    </source>
</evidence>
<dbReference type="InterPro" id="IPR001884">
    <property type="entry name" value="IF5A-like"/>
</dbReference>
<comment type="caution">
    <text evidence="6">The sequence shown here is derived from an EMBL/GenBank/DDBJ whole genome shotgun (WGS) entry which is preliminary data.</text>
</comment>
<dbReference type="NCBIfam" id="TIGR00037">
    <property type="entry name" value="eIF_5A"/>
    <property type="match status" value="1"/>
</dbReference>
<dbReference type="EMBL" id="CAJOBA010038371">
    <property type="protein sequence ID" value="CAF4059671.1"/>
    <property type="molecule type" value="Genomic_DNA"/>
</dbReference>